<dbReference type="Proteomes" id="UP001341840">
    <property type="component" value="Unassembled WGS sequence"/>
</dbReference>
<comment type="caution">
    <text evidence="7">The sequence shown here is derived from an EMBL/GenBank/DDBJ whole genome shotgun (WGS) entry which is preliminary data.</text>
</comment>
<evidence type="ECO:0000259" key="6">
    <source>
        <dbReference type="PROSITE" id="PS51999"/>
    </source>
</evidence>
<dbReference type="InterPro" id="IPR010666">
    <property type="entry name" value="Znf_GRF"/>
</dbReference>
<feature type="transmembrane region" description="Helical" evidence="5">
    <location>
        <begin position="76"/>
        <end position="99"/>
    </location>
</feature>
<dbReference type="EMBL" id="JASCZI010061080">
    <property type="protein sequence ID" value="MED6137547.1"/>
    <property type="molecule type" value="Genomic_DNA"/>
</dbReference>
<evidence type="ECO:0000313" key="7">
    <source>
        <dbReference type="EMBL" id="MED6137547.1"/>
    </source>
</evidence>
<evidence type="ECO:0000313" key="8">
    <source>
        <dbReference type="Proteomes" id="UP001341840"/>
    </source>
</evidence>
<dbReference type="PROSITE" id="PS51999">
    <property type="entry name" value="ZF_GRF"/>
    <property type="match status" value="1"/>
</dbReference>
<evidence type="ECO:0000256" key="3">
    <source>
        <dbReference type="ARBA" id="ARBA00022833"/>
    </source>
</evidence>
<accession>A0ABU6SMP1</accession>
<keyword evidence="3" id="KW-0862">Zinc</keyword>
<name>A0ABU6SMP1_9FABA</name>
<feature type="domain" description="GRF-type" evidence="6">
    <location>
        <begin position="4"/>
        <end position="48"/>
    </location>
</feature>
<keyword evidence="5" id="KW-1133">Transmembrane helix</keyword>
<proteinExistence type="predicted"/>
<sequence length="116" mass="13352">MLLCSHGECPVLRVSGTKENPRRRFWGCVRYDVGNLRLHSGVVWADKEQIEEDSERAKLRKKVSTLKTELRACERWLTIAVLVYLGGFCSFACGCRILVEDFIINCYDSRLKVLLL</sequence>
<keyword evidence="2 4" id="KW-0863">Zinc-finger</keyword>
<evidence type="ECO:0000256" key="2">
    <source>
        <dbReference type="ARBA" id="ARBA00022771"/>
    </source>
</evidence>
<keyword evidence="5" id="KW-0472">Membrane</keyword>
<reference evidence="7 8" key="1">
    <citation type="journal article" date="2023" name="Plants (Basel)">
        <title>Bridging the Gap: Combining Genomics and Transcriptomics Approaches to Understand Stylosanthes scabra, an Orphan Legume from the Brazilian Caatinga.</title>
        <authorList>
            <person name="Ferreira-Neto J.R.C."/>
            <person name="da Silva M.D."/>
            <person name="Binneck E."/>
            <person name="de Melo N.F."/>
            <person name="da Silva R.H."/>
            <person name="de Melo A.L.T.M."/>
            <person name="Pandolfi V."/>
            <person name="Bustamante F.O."/>
            <person name="Brasileiro-Vidal A.C."/>
            <person name="Benko-Iseppon A.M."/>
        </authorList>
    </citation>
    <scope>NUCLEOTIDE SEQUENCE [LARGE SCALE GENOMIC DNA]</scope>
    <source>
        <tissue evidence="7">Leaves</tissue>
    </source>
</reference>
<evidence type="ECO:0000256" key="5">
    <source>
        <dbReference type="SAM" id="Phobius"/>
    </source>
</evidence>
<evidence type="ECO:0000256" key="1">
    <source>
        <dbReference type="ARBA" id="ARBA00022723"/>
    </source>
</evidence>
<organism evidence="7 8">
    <name type="scientific">Stylosanthes scabra</name>
    <dbReference type="NCBI Taxonomy" id="79078"/>
    <lineage>
        <taxon>Eukaryota</taxon>
        <taxon>Viridiplantae</taxon>
        <taxon>Streptophyta</taxon>
        <taxon>Embryophyta</taxon>
        <taxon>Tracheophyta</taxon>
        <taxon>Spermatophyta</taxon>
        <taxon>Magnoliopsida</taxon>
        <taxon>eudicotyledons</taxon>
        <taxon>Gunneridae</taxon>
        <taxon>Pentapetalae</taxon>
        <taxon>rosids</taxon>
        <taxon>fabids</taxon>
        <taxon>Fabales</taxon>
        <taxon>Fabaceae</taxon>
        <taxon>Papilionoideae</taxon>
        <taxon>50 kb inversion clade</taxon>
        <taxon>dalbergioids sensu lato</taxon>
        <taxon>Dalbergieae</taxon>
        <taxon>Pterocarpus clade</taxon>
        <taxon>Stylosanthes</taxon>
    </lineage>
</organism>
<keyword evidence="8" id="KW-1185">Reference proteome</keyword>
<protein>
    <recommendedName>
        <fullName evidence="6">GRF-type domain-containing protein</fullName>
    </recommendedName>
</protein>
<evidence type="ECO:0000256" key="4">
    <source>
        <dbReference type="PROSITE-ProRule" id="PRU01343"/>
    </source>
</evidence>
<keyword evidence="5" id="KW-0812">Transmembrane</keyword>
<gene>
    <name evidence="7" type="ORF">PIB30_065957</name>
</gene>
<keyword evidence="1" id="KW-0479">Metal-binding</keyword>